<evidence type="ECO:0000313" key="3">
    <source>
        <dbReference type="Proteomes" id="UP000663722"/>
    </source>
</evidence>
<dbReference type="RefSeq" id="WP_207679903.1">
    <property type="nucleotide sequence ID" value="NZ_CP061800.1"/>
</dbReference>
<protein>
    <recommendedName>
        <fullName evidence="4">Zinc finger/thioredoxin putative domain-containing protein</fullName>
    </recommendedName>
</protein>
<name>A0A975GT05_9BACT</name>
<gene>
    <name evidence="2" type="ORF">dnm_086970</name>
</gene>
<dbReference type="SUPFAM" id="SSF52172">
    <property type="entry name" value="CheY-like"/>
    <property type="match status" value="1"/>
</dbReference>
<dbReference type="InterPro" id="IPR011006">
    <property type="entry name" value="CheY-like_superfamily"/>
</dbReference>
<evidence type="ECO:0000256" key="1">
    <source>
        <dbReference type="SAM" id="MobiDB-lite"/>
    </source>
</evidence>
<feature type="region of interest" description="Disordered" evidence="1">
    <location>
        <begin position="39"/>
        <end position="92"/>
    </location>
</feature>
<reference evidence="2" key="1">
    <citation type="journal article" date="2021" name="Microb. Physiol.">
        <title>Proteogenomic Insights into the Physiology of Marine, Sulfate-Reducing, Filamentous Desulfonema limicola and Desulfonema magnum.</title>
        <authorList>
            <person name="Schnaars V."/>
            <person name="Wohlbrand L."/>
            <person name="Scheve S."/>
            <person name="Hinrichs C."/>
            <person name="Reinhardt R."/>
            <person name="Rabus R."/>
        </authorList>
    </citation>
    <scope>NUCLEOTIDE SEQUENCE</scope>
    <source>
        <strain evidence="2">4be13</strain>
    </source>
</reference>
<feature type="compositionally biased region" description="Pro residues" evidence="1">
    <location>
        <begin position="62"/>
        <end position="72"/>
    </location>
</feature>
<dbReference type="KEGG" id="dmm:dnm_086970"/>
<evidence type="ECO:0000313" key="2">
    <source>
        <dbReference type="EMBL" id="QTA92610.1"/>
    </source>
</evidence>
<dbReference type="Gene3D" id="3.40.50.2300">
    <property type="match status" value="1"/>
</dbReference>
<proteinExistence type="predicted"/>
<evidence type="ECO:0008006" key="4">
    <source>
        <dbReference type="Google" id="ProtNLM"/>
    </source>
</evidence>
<organism evidence="2 3">
    <name type="scientific">Desulfonema magnum</name>
    <dbReference type="NCBI Taxonomy" id="45655"/>
    <lineage>
        <taxon>Bacteria</taxon>
        <taxon>Pseudomonadati</taxon>
        <taxon>Thermodesulfobacteriota</taxon>
        <taxon>Desulfobacteria</taxon>
        <taxon>Desulfobacterales</taxon>
        <taxon>Desulfococcaceae</taxon>
        <taxon>Desulfonema</taxon>
    </lineage>
</organism>
<feature type="compositionally biased region" description="Basic and acidic residues" evidence="1">
    <location>
        <begin position="41"/>
        <end position="50"/>
    </location>
</feature>
<dbReference type="Proteomes" id="UP000663722">
    <property type="component" value="Chromosome"/>
</dbReference>
<dbReference type="AlphaFoldDB" id="A0A975GT05"/>
<dbReference type="EMBL" id="CP061800">
    <property type="protein sequence ID" value="QTA92610.1"/>
    <property type="molecule type" value="Genomic_DNA"/>
</dbReference>
<keyword evidence="3" id="KW-1185">Reference proteome</keyword>
<sequence length="238" mass="26965">MDVVCDKCQNKFNIPDKKLEKIPEGKVFTVPCPKCKNKISVRKEPADASPDKQPPVKAEKTAPPPEPPPSEPPPDDDDANGDDDASSGNPFDFLEEGTKTALLCEGDAAVRANIKAVLEKMEYHTSEPATHRDALKQMRFHDFDLVLLNERFGTRDPDVNHVLKHLEQLPMVTRRDMFIALISERFRTMDNMMAFNKSVNLIINAKDINNMEKVLRRGVNDNDAFYRVYKESLKKIKG</sequence>
<feature type="compositionally biased region" description="Acidic residues" evidence="1">
    <location>
        <begin position="73"/>
        <end position="85"/>
    </location>
</feature>
<accession>A0A975GT05</accession>